<dbReference type="Pfam" id="PF12098">
    <property type="entry name" value="DUF3574"/>
    <property type="match status" value="1"/>
</dbReference>
<evidence type="ECO:0000313" key="1">
    <source>
        <dbReference type="EMBL" id="MFC0849729.1"/>
    </source>
</evidence>
<proteinExistence type="predicted"/>
<dbReference type="EMBL" id="JBHMQV010000009">
    <property type="protein sequence ID" value="MFC0849729.1"/>
    <property type="molecule type" value="Genomic_DNA"/>
</dbReference>
<reference evidence="1 2" key="1">
    <citation type="submission" date="2024-09" db="EMBL/GenBank/DDBJ databases">
        <authorList>
            <person name="Sun Q."/>
            <person name="Mori K."/>
        </authorList>
    </citation>
    <scope>NUCLEOTIDE SEQUENCE [LARGE SCALE GENOMIC DNA]</scope>
    <source>
        <strain evidence="1 2">JCM 4557</strain>
    </source>
</reference>
<keyword evidence="2" id="KW-1185">Reference proteome</keyword>
<name>A0ABV6TVB3_9ACTN</name>
<dbReference type="RefSeq" id="WP_394323767.1">
    <property type="nucleotide sequence ID" value="NZ_JBHMQV010000009.1"/>
</dbReference>
<dbReference type="InterPro" id="IPR021957">
    <property type="entry name" value="DUF3574"/>
</dbReference>
<sequence length="162" mass="17791">MLHIRISTPAAAALVAIALLFATGGPVSEVAYGTAAPAAATARNAEQSTEGRGSPYISTHLYFGTGRHGGKPPIPEEEFMKFVADVVTPRFPSGLTLQEGRGQWRDKDGDINRERSYELTVLYPVEEARTRDRDIEYIRHLYCTTYELESVGRADVKAQASF</sequence>
<evidence type="ECO:0000313" key="2">
    <source>
        <dbReference type="Proteomes" id="UP001589887"/>
    </source>
</evidence>
<comment type="caution">
    <text evidence="1">The sequence shown here is derived from an EMBL/GenBank/DDBJ whole genome shotgun (WGS) entry which is preliminary data.</text>
</comment>
<protein>
    <submittedName>
        <fullName evidence="1">DUF3574 domain-containing protein</fullName>
    </submittedName>
</protein>
<organism evidence="1 2">
    <name type="scientific">Streptomyces noboritoensis</name>
    <dbReference type="NCBI Taxonomy" id="67337"/>
    <lineage>
        <taxon>Bacteria</taxon>
        <taxon>Bacillati</taxon>
        <taxon>Actinomycetota</taxon>
        <taxon>Actinomycetes</taxon>
        <taxon>Kitasatosporales</taxon>
        <taxon>Streptomycetaceae</taxon>
        <taxon>Streptomyces</taxon>
    </lineage>
</organism>
<gene>
    <name evidence="1" type="ORF">ACFH04_39325</name>
</gene>
<dbReference type="Proteomes" id="UP001589887">
    <property type="component" value="Unassembled WGS sequence"/>
</dbReference>
<accession>A0ABV6TVB3</accession>